<feature type="domain" description="Peptidase M24" evidence="1">
    <location>
        <begin position="163"/>
        <end position="366"/>
    </location>
</feature>
<dbReference type="CDD" id="cd01066">
    <property type="entry name" value="APP_MetAP"/>
    <property type="match status" value="1"/>
</dbReference>
<dbReference type="Proteomes" id="UP000317093">
    <property type="component" value="Chromosome"/>
</dbReference>
<dbReference type="OrthoDB" id="9806388at2"/>
<evidence type="ECO:0000259" key="1">
    <source>
        <dbReference type="Pfam" id="PF00557"/>
    </source>
</evidence>
<feature type="domain" description="Creatinase N-terminal" evidence="2">
    <location>
        <begin position="10"/>
        <end position="152"/>
    </location>
</feature>
<sequence length="379" mass="41694">MLTAEGCRQRRQRLWDQLEEKPDWILVSDPRHLNYLTGFYASPFSFRSNGAGAVLILGREGESILVTDNVLDVYADAAHVDEVVAHTWYDCSTTAPHRQALLFENALERLKQCSGSVFGFEATVTPTAVVHGVSSERQGIRWYDIDPVLHRLKRQKDPDELVLIQRAMDAGTAGFAAARENVRAGMTEQDFYQVVLNAAIKEAGEPVILYGDFVSGPRTAEVGGPPTHRVIEKGDMLLLDCSVVVDGYRGDFANAWICEGTPTTEQQRRCDACLEAMRLAEAMLKPGTSCQEIHRAVEASFEEKGLLELFPHHTGHGLGLGHPDAPFLVGGSLDTLLEGDIVTLEPGLYSEEVGGMRFEHNYLITAEGPQQLSGHHLGL</sequence>
<dbReference type="AlphaFoldDB" id="A0A518B804"/>
<name>A0A518B804_9BACT</name>
<keyword evidence="4" id="KW-1185">Reference proteome</keyword>
<accession>A0A518B804</accession>
<dbReference type="PANTHER" id="PTHR46112:SF3">
    <property type="entry name" value="AMINOPEPTIDASE YPDF"/>
    <property type="match status" value="1"/>
</dbReference>
<dbReference type="InterPro" id="IPR000587">
    <property type="entry name" value="Creatinase_N"/>
</dbReference>
<dbReference type="Gene3D" id="3.40.350.10">
    <property type="entry name" value="Creatinase/prolidase N-terminal domain"/>
    <property type="match status" value="1"/>
</dbReference>
<dbReference type="InterPro" id="IPR000994">
    <property type="entry name" value="Pept_M24"/>
</dbReference>
<organism evidence="3 4">
    <name type="scientific">Kolteria novifilia</name>
    <dbReference type="NCBI Taxonomy" id="2527975"/>
    <lineage>
        <taxon>Bacteria</taxon>
        <taxon>Pseudomonadati</taxon>
        <taxon>Planctomycetota</taxon>
        <taxon>Planctomycetia</taxon>
        <taxon>Kolteriales</taxon>
        <taxon>Kolteriaceae</taxon>
        <taxon>Kolteria</taxon>
    </lineage>
</organism>
<dbReference type="Pfam" id="PF01321">
    <property type="entry name" value="Creatinase_N"/>
    <property type="match status" value="1"/>
</dbReference>
<dbReference type="PANTHER" id="PTHR46112">
    <property type="entry name" value="AMINOPEPTIDASE"/>
    <property type="match status" value="1"/>
</dbReference>
<keyword evidence="3" id="KW-0378">Hydrolase</keyword>
<dbReference type="SUPFAM" id="SSF55920">
    <property type="entry name" value="Creatinase/aminopeptidase"/>
    <property type="match status" value="1"/>
</dbReference>
<protein>
    <submittedName>
        <fullName evidence="3">Putative peptidase</fullName>
        <ecNumber evidence="3">3.4.-.-</ecNumber>
    </submittedName>
</protein>
<evidence type="ECO:0000259" key="2">
    <source>
        <dbReference type="Pfam" id="PF01321"/>
    </source>
</evidence>
<dbReference type="KEGG" id="knv:Pan216_39840"/>
<dbReference type="EC" id="3.4.-.-" evidence="3"/>
<dbReference type="InterPro" id="IPR029149">
    <property type="entry name" value="Creatin/AminoP/Spt16_N"/>
</dbReference>
<dbReference type="InterPro" id="IPR036005">
    <property type="entry name" value="Creatinase/aminopeptidase-like"/>
</dbReference>
<dbReference type="SUPFAM" id="SSF53092">
    <property type="entry name" value="Creatinase/prolidase N-terminal domain"/>
    <property type="match status" value="1"/>
</dbReference>
<reference evidence="3 4" key="1">
    <citation type="submission" date="2019-02" db="EMBL/GenBank/DDBJ databases">
        <title>Deep-cultivation of Planctomycetes and their phenomic and genomic characterization uncovers novel biology.</title>
        <authorList>
            <person name="Wiegand S."/>
            <person name="Jogler M."/>
            <person name="Boedeker C."/>
            <person name="Pinto D."/>
            <person name="Vollmers J."/>
            <person name="Rivas-Marin E."/>
            <person name="Kohn T."/>
            <person name="Peeters S.H."/>
            <person name="Heuer A."/>
            <person name="Rast P."/>
            <person name="Oberbeckmann S."/>
            <person name="Bunk B."/>
            <person name="Jeske O."/>
            <person name="Meyerdierks A."/>
            <person name="Storesund J.E."/>
            <person name="Kallscheuer N."/>
            <person name="Luecker S."/>
            <person name="Lage O.M."/>
            <person name="Pohl T."/>
            <person name="Merkel B.J."/>
            <person name="Hornburger P."/>
            <person name="Mueller R.-W."/>
            <person name="Bruemmer F."/>
            <person name="Labrenz M."/>
            <person name="Spormann A.M."/>
            <person name="Op den Camp H."/>
            <person name="Overmann J."/>
            <person name="Amann R."/>
            <person name="Jetten M.S.M."/>
            <person name="Mascher T."/>
            <person name="Medema M.H."/>
            <person name="Devos D.P."/>
            <person name="Kaster A.-K."/>
            <person name="Ovreas L."/>
            <person name="Rohde M."/>
            <person name="Galperin M.Y."/>
            <person name="Jogler C."/>
        </authorList>
    </citation>
    <scope>NUCLEOTIDE SEQUENCE [LARGE SCALE GENOMIC DNA]</scope>
    <source>
        <strain evidence="3 4">Pan216</strain>
    </source>
</reference>
<evidence type="ECO:0000313" key="3">
    <source>
        <dbReference type="EMBL" id="QDU63109.1"/>
    </source>
</evidence>
<proteinExistence type="predicted"/>
<dbReference type="GO" id="GO:0016787">
    <property type="term" value="F:hydrolase activity"/>
    <property type="evidence" value="ECO:0007669"/>
    <property type="project" value="UniProtKB-KW"/>
</dbReference>
<dbReference type="Pfam" id="PF00557">
    <property type="entry name" value="Peptidase_M24"/>
    <property type="match status" value="1"/>
</dbReference>
<evidence type="ECO:0000313" key="4">
    <source>
        <dbReference type="Proteomes" id="UP000317093"/>
    </source>
</evidence>
<dbReference type="EMBL" id="CP036279">
    <property type="protein sequence ID" value="QDU63109.1"/>
    <property type="molecule type" value="Genomic_DNA"/>
</dbReference>
<gene>
    <name evidence="3" type="ORF">Pan216_39840</name>
</gene>
<dbReference type="RefSeq" id="WP_145260329.1">
    <property type="nucleotide sequence ID" value="NZ_CP036279.1"/>
</dbReference>
<dbReference type="InterPro" id="IPR050659">
    <property type="entry name" value="Peptidase_M24B"/>
</dbReference>
<dbReference type="Gene3D" id="3.90.230.10">
    <property type="entry name" value="Creatinase/methionine aminopeptidase superfamily"/>
    <property type="match status" value="1"/>
</dbReference>